<feature type="non-terminal residue" evidence="1">
    <location>
        <position position="44"/>
    </location>
</feature>
<name>X1PXF3_9ZZZZ</name>
<dbReference type="AlphaFoldDB" id="X1PXF3"/>
<evidence type="ECO:0000313" key="1">
    <source>
        <dbReference type="EMBL" id="GAI60957.1"/>
    </source>
</evidence>
<sequence length="44" mass="4976">SNPELNENLIELIKEKNLNLLGIIPEDENLIEYSLNGKSILDLP</sequence>
<organism evidence="1">
    <name type="scientific">marine sediment metagenome</name>
    <dbReference type="NCBI Taxonomy" id="412755"/>
    <lineage>
        <taxon>unclassified sequences</taxon>
        <taxon>metagenomes</taxon>
        <taxon>ecological metagenomes</taxon>
    </lineage>
</organism>
<comment type="caution">
    <text evidence="1">The sequence shown here is derived from an EMBL/GenBank/DDBJ whole genome shotgun (WGS) entry which is preliminary data.</text>
</comment>
<gene>
    <name evidence="1" type="ORF">S06H3_66849</name>
</gene>
<feature type="non-terminal residue" evidence="1">
    <location>
        <position position="1"/>
    </location>
</feature>
<accession>X1PXF3</accession>
<protein>
    <submittedName>
        <fullName evidence="1">Uncharacterized protein</fullName>
    </submittedName>
</protein>
<proteinExistence type="predicted"/>
<reference evidence="1" key="1">
    <citation type="journal article" date="2014" name="Front. Microbiol.">
        <title>High frequency of phylogenetically diverse reductive dehalogenase-homologous genes in deep subseafloor sedimentary metagenomes.</title>
        <authorList>
            <person name="Kawai M."/>
            <person name="Futagami T."/>
            <person name="Toyoda A."/>
            <person name="Takaki Y."/>
            <person name="Nishi S."/>
            <person name="Hori S."/>
            <person name="Arai W."/>
            <person name="Tsubouchi T."/>
            <person name="Morono Y."/>
            <person name="Uchiyama I."/>
            <person name="Ito T."/>
            <person name="Fujiyama A."/>
            <person name="Inagaki F."/>
            <person name="Takami H."/>
        </authorList>
    </citation>
    <scope>NUCLEOTIDE SEQUENCE</scope>
    <source>
        <strain evidence="1">Expedition CK06-06</strain>
    </source>
</reference>
<dbReference type="EMBL" id="BARV01045835">
    <property type="protein sequence ID" value="GAI60957.1"/>
    <property type="molecule type" value="Genomic_DNA"/>
</dbReference>